<evidence type="ECO:0000313" key="3">
    <source>
        <dbReference type="Proteomes" id="UP001158576"/>
    </source>
</evidence>
<accession>A0ABN7RP12</accession>
<keyword evidence="1" id="KW-0732">Signal</keyword>
<dbReference type="Proteomes" id="UP001158576">
    <property type="component" value="Chromosome PAR"/>
</dbReference>
<evidence type="ECO:0000313" key="2">
    <source>
        <dbReference type="EMBL" id="CAG5078063.1"/>
    </source>
</evidence>
<proteinExistence type="predicted"/>
<gene>
    <name evidence="2" type="ORF">OKIOD_LOCUS445</name>
</gene>
<dbReference type="EMBL" id="OU015568">
    <property type="protein sequence ID" value="CAG5078063.1"/>
    <property type="molecule type" value="Genomic_DNA"/>
</dbReference>
<protein>
    <submittedName>
        <fullName evidence="2">Oidioi.mRNA.OKI2018_I69.PAR.g8887.t1.cds</fullName>
    </submittedName>
</protein>
<sequence length="84" mass="9712">MKIVLTIFFFLSIVAADGWLSSNLKSLINKYSRRVNGLGPTMRTRDAPHNLFLTTKRSDPGSSFFLRNFMTFDYPRDQTSIVYK</sequence>
<name>A0ABN7RP12_OIKDI</name>
<feature type="chain" id="PRO_5045985229" evidence="1">
    <location>
        <begin position="17"/>
        <end position="84"/>
    </location>
</feature>
<keyword evidence="3" id="KW-1185">Reference proteome</keyword>
<reference evidence="2 3" key="1">
    <citation type="submission" date="2021-04" db="EMBL/GenBank/DDBJ databases">
        <authorList>
            <person name="Bliznina A."/>
        </authorList>
    </citation>
    <scope>NUCLEOTIDE SEQUENCE [LARGE SCALE GENOMIC DNA]</scope>
</reference>
<organism evidence="2 3">
    <name type="scientific">Oikopleura dioica</name>
    <name type="common">Tunicate</name>
    <dbReference type="NCBI Taxonomy" id="34765"/>
    <lineage>
        <taxon>Eukaryota</taxon>
        <taxon>Metazoa</taxon>
        <taxon>Chordata</taxon>
        <taxon>Tunicata</taxon>
        <taxon>Appendicularia</taxon>
        <taxon>Copelata</taxon>
        <taxon>Oikopleuridae</taxon>
        <taxon>Oikopleura</taxon>
    </lineage>
</organism>
<feature type="signal peptide" evidence="1">
    <location>
        <begin position="1"/>
        <end position="16"/>
    </location>
</feature>
<evidence type="ECO:0000256" key="1">
    <source>
        <dbReference type="SAM" id="SignalP"/>
    </source>
</evidence>